<reference evidence="1 2" key="1">
    <citation type="submission" date="2019-05" db="EMBL/GenBank/DDBJ databases">
        <title>Panacibacter sp. strain 17mud1-8 Genome sequencing and assembly.</title>
        <authorList>
            <person name="Chhetri G."/>
        </authorList>
    </citation>
    <scope>NUCLEOTIDE SEQUENCE [LARGE SCALE GENOMIC DNA]</scope>
    <source>
        <strain evidence="1 2">17mud1-8</strain>
    </source>
</reference>
<comment type="caution">
    <text evidence="1">The sequence shown here is derived from an EMBL/GenBank/DDBJ whole genome shotgun (WGS) entry which is preliminary data.</text>
</comment>
<dbReference type="AlphaFoldDB" id="A0A4U3LAR6"/>
<proteinExistence type="predicted"/>
<evidence type="ECO:0000313" key="1">
    <source>
        <dbReference type="EMBL" id="TKK71799.1"/>
    </source>
</evidence>
<name>A0A4U3LAR6_9BACT</name>
<evidence type="ECO:0000313" key="2">
    <source>
        <dbReference type="Proteomes" id="UP000305848"/>
    </source>
</evidence>
<keyword evidence="2" id="KW-1185">Reference proteome</keyword>
<dbReference type="PROSITE" id="PS51257">
    <property type="entry name" value="PROKAR_LIPOPROTEIN"/>
    <property type="match status" value="1"/>
</dbReference>
<protein>
    <submittedName>
        <fullName evidence="1">Uncharacterized protein</fullName>
    </submittedName>
</protein>
<dbReference type="EMBL" id="SZQL01000001">
    <property type="protein sequence ID" value="TKK71799.1"/>
    <property type="molecule type" value="Genomic_DNA"/>
</dbReference>
<sequence length="137" mass="15598">MYKLIFFASIICFIASCKSDPSTIDTKAYESQKQSLADKEKTNPLAFLHVKSEYHKNWIGQTVVSGTITNTATVSSYKDVRLKMLCYDKLNKMVEEHEDVLDAIIKPNTSRNFKLRYRLPRTTDSIALSIMSAAVHE</sequence>
<dbReference type="Proteomes" id="UP000305848">
    <property type="component" value="Unassembled WGS sequence"/>
</dbReference>
<dbReference type="OrthoDB" id="678284at2"/>
<gene>
    <name evidence="1" type="ORF">FC093_01915</name>
</gene>
<organism evidence="1 2">
    <name type="scientific">Ilyomonas limi</name>
    <dbReference type="NCBI Taxonomy" id="2575867"/>
    <lineage>
        <taxon>Bacteria</taxon>
        <taxon>Pseudomonadati</taxon>
        <taxon>Bacteroidota</taxon>
        <taxon>Chitinophagia</taxon>
        <taxon>Chitinophagales</taxon>
        <taxon>Chitinophagaceae</taxon>
        <taxon>Ilyomonas</taxon>
    </lineage>
</organism>
<dbReference type="RefSeq" id="WP_137260039.1">
    <property type="nucleotide sequence ID" value="NZ_SZQL01000001.1"/>
</dbReference>
<accession>A0A4U3LAR6</accession>